<feature type="region of interest" description="Disordered" evidence="12">
    <location>
        <begin position="40"/>
        <end position="68"/>
    </location>
</feature>
<dbReference type="Gene3D" id="3.40.50.720">
    <property type="entry name" value="NAD(P)-binding Rossmann-like Domain"/>
    <property type="match status" value="1"/>
</dbReference>
<evidence type="ECO:0000256" key="6">
    <source>
        <dbReference type="ARBA" id="ARBA00023027"/>
    </source>
</evidence>
<accession>A0ABR3R4G4</accession>
<dbReference type="EMBL" id="JAKIXB020000020">
    <property type="protein sequence ID" value="KAL1599318.1"/>
    <property type="molecule type" value="Genomic_DNA"/>
</dbReference>
<proteinExistence type="inferred from homology"/>
<dbReference type="InterPro" id="IPR002328">
    <property type="entry name" value="ADH_Zn_CS"/>
</dbReference>
<evidence type="ECO:0000313" key="15">
    <source>
        <dbReference type="Proteomes" id="UP001521222"/>
    </source>
</evidence>
<comment type="caution">
    <text evidence="14">The sequence shown here is derived from an EMBL/GenBank/DDBJ whole genome shotgun (WGS) entry which is preliminary data.</text>
</comment>
<evidence type="ECO:0000256" key="1">
    <source>
        <dbReference type="ARBA" id="ARBA00001947"/>
    </source>
</evidence>
<dbReference type="Pfam" id="PF00107">
    <property type="entry name" value="ADH_zinc_N"/>
    <property type="match status" value="1"/>
</dbReference>
<dbReference type="InterPro" id="IPR019410">
    <property type="entry name" value="Methyltransf_16"/>
</dbReference>
<evidence type="ECO:0000256" key="12">
    <source>
        <dbReference type="SAM" id="MobiDB-lite"/>
    </source>
</evidence>
<dbReference type="InterPro" id="IPR020843">
    <property type="entry name" value="ER"/>
</dbReference>
<keyword evidence="15" id="KW-1185">Reference proteome</keyword>
<feature type="domain" description="Enoyl reductase (ER)" evidence="13">
    <location>
        <begin position="353"/>
        <end position="690"/>
    </location>
</feature>
<comment type="function">
    <text evidence="7">Xylitol dehydrogenase which catalyzes the conversion of xylitol to D-xylulose. Xylose is a major component of hemicelluloses such as xylan. Most fungi utilize D-xylose via three enzymatic reactions, xylose reductase (XR), xylitol dehydrogenase (XDH), and xylulokinase, to form xylulose 5-phosphate, which enters pentose phosphate pathway.</text>
</comment>
<dbReference type="Gene3D" id="3.90.180.10">
    <property type="entry name" value="Medium-chain alcohol dehydrogenases, catalytic domain"/>
    <property type="match status" value="1"/>
</dbReference>
<organism evidence="14 15">
    <name type="scientific">Nothophoma quercina</name>
    <dbReference type="NCBI Taxonomy" id="749835"/>
    <lineage>
        <taxon>Eukaryota</taxon>
        <taxon>Fungi</taxon>
        <taxon>Dikarya</taxon>
        <taxon>Ascomycota</taxon>
        <taxon>Pezizomycotina</taxon>
        <taxon>Dothideomycetes</taxon>
        <taxon>Pleosporomycetidae</taxon>
        <taxon>Pleosporales</taxon>
        <taxon>Pleosporineae</taxon>
        <taxon>Didymellaceae</taxon>
        <taxon>Nothophoma</taxon>
    </lineage>
</organism>
<dbReference type="InterPro" id="IPR013154">
    <property type="entry name" value="ADH-like_N"/>
</dbReference>
<dbReference type="CDD" id="cd05285">
    <property type="entry name" value="sorbitol_DH"/>
    <property type="match status" value="1"/>
</dbReference>
<dbReference type="Pfam" id="PF10294">
    <property type="entry name" value="Methyltransf_16"/>
    <property type="match status" value="1"/>
</dbReference>
<evidence type="ECO:0000256" key="8">
    <source>
        <dbReference type="ARBA" id="ARBA00025713"/>
    </source>
</evidence>
<keyword evidence="4 11" id="KW-0862">Zinc</keyword>
<evidence type="ECO:0000256" key="2">
    <source>
        <dbReference type="ARBA" id="ARBA00008072"/>
    </source>
</evidence>
<evidence type="ECO:0000256" key="4">
    <source>
        <dbReference type="ARBA" id="ARBA00022833"/>
    </source>
</evidence>
<evidence type="ECO:0000256" key="5">
    <source>
        <dbReference type="ARBA" id="ARBA00023002"/>
    </source>
</evidence>
<evidence type="ECO:0000259" key="13">
    <source>
        <dbReference type="SMART" id="SM00829"/>
    </source>
</evidence>
<dbReference type="InterPro" id="IPR011032">
    <property type="entry name" value="GroES-like_sf"/>
</dbReference>
<dbReference type="InterPro" id="IPR013149">
    <property type="entry name" value="ADH-like_C"/>
</dbReference>
<dbReference type="SUPFAM" id="SSF50129">
    <property type="entry name" value="GroES-like"/>
    <property type="match status" value="1"/>
</dbReference>
<dbReference type="EC" id="1.1.1.9" evidence="9"/>
<dbReference type="PANTHER" id="PTHR43161">
    <property type="entry name" value="SORBITOL DEHYDROGENASE"/>
    <property type="match status" value="1"/>
</dbReference>
<dbReference type="Pfam" id="PF08240">
    <property type="entry name" value="ADH_N"/>
    <property type="match status" value="1"/>
</dbReference>
<gene>
    <name evidence="14" type="ORF">SLS59_006335</name>
</gene>
<dbReference type="InterPro" id="IPR036291">
    <property type="entry name" value="NAD(P)-bd_dom_sf"/>
</dbReference>
<comment type="cofactor">
    <cofactor evidence="1 11">
        <name>Zn(2+)</name>
        <dbReference type="ChEBI" id="CHEBI:29105"/>
    </cofactor>
</comment>
<evidence type="ECO:0000256" key="3">
    <source>
        <dbReference type="ARBA" id="ARBA00022723"/>
    </source>
</evidence>
<keyword evidence="6" id="KW-0520">NAD</keyword>
<dbReference type="PROSITE" id="PS00059">
    <property type="entry name" value="ADH_ZINC"/>
    <property type="match status" value="1"/>
</dbReference>
<protein>
    <recommendedName>
        <fullName evidence="9">D-xylulose reductase</fullName>
        <ecNumber evidence="9">1.1.1.9</ecNumber>
    </recommendedName>
    <alternativeName>
        <fullName evidence="10">Xylitol dehydrogenase A</fullName>
    </alternativeName>
</protein>
<evidence type="ECO:0000256" key="11">
    <source>
        <dbReference type="RuleBase" id="RU361277"/>
    </source>
</evidence>
<evidence type="ECO:0000256" key="7">
    <source>
        <dbReference type="ARBA" id="ARBA00024843"/>
    </source>
</evidence>
<dbReference type="PANTHER" id="PTHR43161:SF9">
    <property type="entry name" value="SORBITOL DEHYDROGENASE"/>
    <property type="match status" value="1"/>
</dbReference>
<reference evidence="14 15" key="1">
    <citation type="submission" date="2024-02" db="EMBL/GenBank/DDBJ databases">
        <title>De novo assembly and annotation of 12 fungi associated with fruit tree decline syndrome in Ontario, Canada.</title>
        <authorList>
            <person name="Sulman M."/>
            <person name="Ellouze W."/>
            <person name="Ilyukhin E."/>
        </authorList>
    </citation>
    <scope>NUCLEOTIDE SEQUENCE [LARGE SCALE GENOMIC DNA]</scope>
    <source>
        <strain evidence="14 15">M97-236</strain>
    </source>
</reference>
<dbReference type="SUPFAM" id="SSF53335">
    <property type="entry name" value="S-adenosyl-L-methionine-dependent methyltransferases"/>
    <property type="match status" value="1"/>
</dbReference>
<comment type="similarity">
    <text evidence="2 11">Belongs to the zinc-containing alcohol dehydrogenase family.</text>
</comment>
<evidence type="ECO:0000256" key="10">
    <source>
        <dbReference type="ARBA" id="ARBA00030139"/>
    </source>
</evidence>
<evidence type="ECO:0000313" key="14">
    <source>
        <dbReference type="EMBL" id="KAL1599318.1"/>
    </source>
</evidence>
<dbReference type="Proteomes" id="UP001521222">
    <property type="component" value="Unassembled WGS sequence"/>
</dbReference>
<keyword evidence="5" id="KW-0560">Oxidoreductase</keyword>
<dbReference type="SUPFAM" id="SSF51735">
    <property type="entry name" value="NAD(P)-binding Rossmann-fold domains"/>
    <property type="match status" value="1"/>
</dbReference>
<dbReference type="Gene3D" id="3.40.50.150">
    <property type="entry name" value="Vaccinia Virus protein VP39"/>
    <property type="match status" value="1"/>
</dbReference>
<keyword evidence="3 11" id="KW-0479">Metal-binding</keyword>
<comment type="pathway">
    <text evidence="8">Carbohydrate degradation; L-arabinose degradation via L-arabinitol; D-xylulose 5-phosphate from L-arabinose (fungal route): step 4/5.</text>
</comment>
<evidence type="ECO:0000256" key="9">
    <source>
        <dbReference type="ARBA" id="ARBA00026119"/>
    </source>
</evidence>
<dbReference type="InterPro" id="IPR029063">
    <property type="entry name" value="SAM-dependent_MTases_sf"/>
</dbReference>
<dbReference type="SMART" id="SM00829">
    <property type="entry name" value="PKS_ER"/>
    <property type="match status" value="1"/>
</dbReference>
<sequence>MKLFGSMETINVLDLPQIYTRPSAETLLKTLRLLQLAPQSWDHDEDTPSDSGDGGHKDQKARRGAVQVNPEGVTRYLTSIVSNPLKWIQDAEVKEEIWNQASLRISERSGRTAMGALSRQFQIPSTSGSFTLSIHEPALTGDDLGLKTWAASYMLSKRLHKFDLVKPNAGSRPRILELGSGTGLVGLAMAALGADAVLTDLPSIHENLARNAKDNTALIEQNGGSTRTGTLNWMQPASCELYTAGIVEETLNAASSKFPIILAADSLYSPEHPRMLVDTIAAWLSEDNGAQVITEFPYREAYLPEIRDFRERMERIGLQILSEGEESGFDDWSASGAADGEEDRALNPSFVLKQKDEVVYEDRPIPELPSEYDVLVKPKWTGICGSDVHYWVEGRIGHFVVEKPMVLGHESAGIIEKVGSKVKTLKVGDRVAMEPGVPCRRCVRCKEGKYNLCPDMAFAATPPYDGTLARYYTLPEDYCYKLPENMSLEEGALIEPTAVAVHITRQAAIKPGDSVVVFGAGPVGLLCCAVAKAYGAKKIVTVDINDERLKFALKYAANASFKSARVSAEENARNLIKECELGPGADVIIDASGAEPCIQTAIHALRMGGTYVQGGMGKPDINFPIMAMCTKELNVKGSFRYGSGDYQTAVDLVASERISVKELITGKVSFDEAEKAFAEVKQGKGIKVLIEGPKDS</sequence>
<name>A0ABR3R4G4_9PLEO</name>
<dbReference type="InterPro" id="IPR045306">
    <property type="entry name" value="SDH-like"/>
</dbReference>